<feature type="domain" description="Glycosyltransferase subfamily 4-like N-terminal" evidence="2">
    <location>
        <begin position="14"/>
        <end position="170"/>
    </location>
</feature>
<dbReference type="InterPro" id="IPR001296">
    <property type="entry name" value="Glyco_trans_1"/>
</dbReference>
<dbReference type="SUPFAM" id="SSF53756">
    <property type="entry name" value="UDP-Glycosyltransferase/glycogen phosphorylase"/>
    <property type="match status" value="1"/>
</dbReference>
<keyword evidence="4" id="KW-1185">Reference proteome</keyword>
<dbReference type="RefSeq" id="WP_079553341.1">
    <property type="nucleotide sequence ID" value="NZ_LT670847.1"/>
</dbReference>
<feature type="domain" description="Glycosyl transferase family 1" evidence="1">
    <location>
        <begin position="184"/>
        <end position="340"/>
    </location>
</feature>
<protein>
    <submittedName>
        <fullName evidence="3">Glycosyltransferase involved in cell wall bisynthesis</fullName>
    </submittedName>
</protein>
<dbReference type="Pfam" id="PF00534">
    <property type="entry name" value="Glycos_transf_1"/>
    <property type="match status" value="1"/>
</dbReference>
<dbReference type="CDD" id="cd03820">
    <property type="entry name" value="GT4_AmsD-like"/>
    <property type="match status" value="1"/>
</dbReference>
<evidence type="ECO:0000313" key="3">
    <source>
        <dbReference type="EMBL" id="SHM25781.1"/>
    </source>
</evidence>
<dbReference type="AlphaFoldDB" id="A0A1M7HAZ9"/>
<reference evidence="3 4" key="1">
    <citation type="submission" date="2016-11" db="EMBL/GenBank/DDBJ databases">
        <authorList>
            <person name="Jaros S."/>
            <person name="Januszkiewicz K."/>
            <person name="Wedrychowicz H."/>
        </authorList>
    </citation>
    <scope>NUCLEOTIDE SEQUENCE [LARGE SCALE GENOMIC DNA]</scope>
    <source>
        <strain evidence="3 4">ACAM 12</strain>
    </source>
</reference>
<keyword evidence="3" id="KW-0808">Transferase</keyword>
<organism evidence="3 4">
    <name type="scientific">Vreelandella subglaciescola</name>
    <dbReference type="NCBI Taxonomy" id="29571"/>
    <lineage>
        <taxon>Bacteria</taxon>
        <taxon>Pseudomonadati</taxon>
        <taxon>Pseudomonadota</taxon>
        <taxon>Gammaproteobacteria</taxon>
        <taxon>Oceanospirillales</taxon>
        <taxon>Halomonadaceae</taxon>
        <taxon>Vreelandella</taxon>
    </lineage>
</organism>
<dbReference type="InterPro" id="IPR028098">
    <property type="entry name" value="Glyco_trans_4-like_N"/>
</dbReference>
<dbReference type="PANTHER" id="PTHR12526:SF630">
    <property type="entry name" value="GLYCOSYLTRANSFERASE"/>
    <property type="match status" value="1"/>
</dbReference>
<dbReference type="EMBL" id="LT670847">
    <property type="protein sequence ID" value="SHM25781.1"/>
    <property type="molecule type" value="Genomic_DNA"/>
</dbReference>
<dbReference type="Proteomes" id="UP000190911">
    <property type="component" value="Chromosome I"/>
</dbReference>
<sequence>MKLLFVIGDISASGGTERVTTEIAATLDEAGHEVSILSLFGPAEPWFDMPEAVRVKSAGLEPAGGSLRRAAAISRCLKNESRESGAQAMVLVDSILFAFCVPWVWKSPIKTVCWEHFNLTTSHGTRMRDLARLAASRLSARVVVLTERDAIAWRKKYRISNRVQAIWNPIPRFPEAETIGLQQEGGPKIALAVGRLTTEKGFDVLLRAWQHLGDAQNGWVLRIVGGGEEKSALKALATELGIDESVVFVGQVRDMASEYRAASLYVMSSRWEGLPMTLLEAQHFGLPSVSTDCPTGPREVLSGGSGRLVHPEDPQALAEGLAALMMNPDERTEMARAAQENAERYRPEGIRREWEAILNELMISI</sequence>
<dbReference type="InParanoid" id="A0A1M7HAZ9"/>
<gene>
    <name evidence="3" type="ORF">SAMN05878437_2021</name>
</gene>
<dbReference type="FunCoup" id="A0A1M7HAZ9">
    <property type="interactions" value="41"/>
</dbReference>
<name>A0A1M7HAZ9_9GAMM</name>
<dbReference type="GO" id="GO:0016757">
    <property type="term" value="F:glycosyltransferase activity"/>
    <property type="evidence" value="ECO:0007669"/>
    <property type="project" value="InterPro"/>
</dbReference>
<dbReference type="GO" id="GO:1901135">
    <property type="term" value="P:carbohydrate derivative metabolic process"/>
    <property type="evidence" value="ECO:0007669"/>
    <property type="project" value="UniProtKB-ARBA"/>
</dbReference>
<evidence type="ECO:0000259" key="1">
    <source>
        <dbReference type="Pfam" id="PF00534"/>
    </source>
</evidence>
<dbReference type="Pfam" id="PF13439">
    <property type="entry name" value="Glyco_transf_4"/>
    <property type="match status" value="1"/>
</dbReference>
<proteinExistence type="predicted"/>
<dbReference type="Gene3D" id="3.40.50.2000">
    <property type="entry name" value="Glycogen Phosphorylase B"/>
    <property type="match status" value="2"/>
</dbReference>
<accession>A0A1M7HAZ9</accession>
<evidence type="ECO:0000313" key="4">
    <source>
        <dbReference type="Proteomes" id="UP000190911"/>
    </source>
</evidence>
<dbReference type="PANTHER" id="PTHR12526">
    <property type="entry name" value="GLYCOSYLTRANSFERASE"/>
    <property type="match status" value="1"/>
</dbReference>
<dbReference type="STRING" id="29571.SAMN05878437_2021"/>
<evidence type="ECO:0000259" key="2">
    <source>
        <dbReference type="Pfam" id="PF13439"/>
    </source>
</evidence>